<comment type="caution">
    <text evidence="1">The sequence shown here is derived from an EMBL/GenBank/DDBJ whole genome shotgun (WGS) entry which is preliminary data.</text>
</comment>
<name>A0A9X4KJ75_9BACL</name>
<dbReference type="AlphaFoldDB" id="A0A9X4KJ75"/>
<keyword evidence="2" id="KW-1185">Reference proteome</keyword>
<reference evidence="1 2" key="1">
    <citation type="submission" date="2022-10" db="EMBL/GenBank/DDBJ databases">
        <title>Comparative genomic analysis of Cohnella hashimotonis sp. nov., isolated from the International Space Station.</title>
        <authorList>
            <person name="Simpson A."/>
            <person name="Venkateswaran K."/>
        </authorList>
    </citation>
    <scope>NUCLEOTIDE SEQUENCE [LARGE SCALE GENOMIC DNA]</scope>
    <source>
        <strain evidence="1 2">DSM 18997</strain>
    </source>
</reference>
<evidence type="ECO:0000313" key="2">
    <source>
        <dbReference type="Proteomes" id="UP001153387"/>
    </source>
</evidence>
<accession>A0A9X4KJ75</accession>
<evidence type="ECO:0000313" key="1">
    <source>
        <dbReference type="EMBL" id="MDG0793073.1"/>
    </source>
</evidence>
<organism evidence="1 2">
    <name type="scientific">Cohnella ginsengisoli</name>
    <dbReference type="NCBI Taxonomy" id="425004"/>
    <lineage>
        <taxon>Bacteria</taxon>
        <taxon>Bacillati</taxon>
        <taxon>Bacillota</taxon>
        <taxon>Bacilli</taxon>
        <taxon>Bacillales</taxon>
        <taxon>Paenibacillaceae</taxon>
        <taxon>Cohnella</taxon>
    </lineage>
</organism>
<sequence length="131" mass="15152">MDQELLNALRQVFREELRHELRSELERELGPIKAQIAELGPIKEQLAELGPIKEQLAELGPIQERLQAIGDQLDRMERSQAEDVVAMLGHLNNKLEIIQHDVEFVAKEQGAIRLEIDRSKRYYTPIVHEKP</sequence>
<dbReference type="EMBL" id="JAPDHZ010000004">
    <property type="protein sequence ID" value="MDG0793073.1"/>
    <property type="molecule type" value="Genomic_DNA"/>
</dbReference>
<dbReference type="RefSeq" id="WP_277566914.1">
    <property type="nucleotide sequence ID" value="NZ_JAPDHZ010000004.1"/>
</dbReference>
<proteinExistence type="predicted"/>
<dbReference type="Proteomes" id="UP001153387">
    <property type="component" value="Unassembled WGS sequence"/>
</dbReference>
<gene>
    <name evidence="1" type="ORF">OMP38_21100</name>
</gene>
<protein>
    <submittedName>
        <fullName evidence="1">Uncharacterized protein</fullName>
    </submittedName>
</protein>